<evidence type="ECO:0000256" key="1">
    <source>
        <dbReference type="SAM" id="Phobius"/>
    </source>
</evidence>
<dbReference type="InterPro" id="IPR001296">
    <property type="entry name" value="Glyco_trans_1"/>
</dbReference>
<keyword evidence="1" id="KW-0812">Transmembrane</keyword>
<reference evidence="3 4" key="1">
    <citation type="submission" date="2023-02" db="EMBL/GenBank/DDBJ databases">
        <title>Comparative genome analysis of Eubacterium limosum species.</title>
        <authorList>
            <person name="Bak J.E."/>
        </authorList>
    </citation>
    <scope>NUCLEOTIDE SEQUENCE [LARGE SCALE GENOMIC DNA]</scope>
    <source>
        <strain evidence="3 4">KGMB01548</strain>
    </source>
</reference>
<gene>
    <name evidence="3" type="ORF">PTZ04_07225</name>
</gene>
<dbReference type="GO" id="GO:0016757">
    <property type="term" value="F:glycosyltransferase activity"/>
    <property type="evidence" value="ECO:0007669"/>
    <property type="project" value="UniProtKB-KW"/>
</dbReference>
<name>A0ABT5UM94_EUBLI</name>
<dbReference type="Gene3D" id="3.40.50.2000">
    <property type="entry name" value="Glycogen Phosphorylase B"/>
    <property type="match status" value="2"/>
</dbReference>
<dbReference type="EMBL" id="JAQSVD010000003">
    <property type="protein sequence ID" value="MDE1470043.1"/>
    <property type="molecule type" value="Genomic_DNA"/>
</dbReference>
<dbReference type="RefSeq" id="WP_227205272.1">
    <property type="nucleotide sequence ID" value="NZ_CP171347.1"/>
</dbReference>
<evidence type="ECO:0000313" key="3">
    <source>
        <dbReference type="EMBL" id="MDE1470043.1"/>
    </source>
</evidence>
<keyword evidence="4" id="KW-1185">Reference proteome</keyword>
<keyword evidence="3" id="KW-0328">Glycosyltransferase</keyword>
<evidence type="ECO:0000259" key="2">
    <source>
        <dbReference type="Pfam" id="PF00534"/>
    </source>
</evidence>
<evidence type="ECO:0000313" key="4">
    <source>
        <dbReference type="Proteomes" id="UP001215087"/>
    </source>
</evidence>
<sequence length="358" mass="41699">MNLYRHIDRNKIKMDFVIEGDSSCYETEIKKLGGEIFFVTPKRENLLKNINEYHSLKKVVCKYDFLYFNFSVLYYIYPFYIYSIKNKTKIISHAHNIESNFLNKLYKFLHKFNRKVINRCSNYKFACSVEAGEWIFGKKAVRNHLVEIKKNAINLNDFKFNEEIRETKRKEIGVDQKIVIGNTGRFTEQKNQKFAVKIFDEIYKKNKNVTLLLIGDGPLKKGLEDETKFLSVYNNIKFLGERTDVNELLQAMDFFLFPSTYEGFGIALIEAQAAGLMCLASKDVIPKAAQVTPLLEFKSLEDGEEAWSNRILEMINTVNNYDRNGFTNLLEKNGYSIDKTAEDFSTFILKQCEGEKSV</sequence>
<dbReference type="PANTHER" id="PTHR45947:SF3">
    <property type="entry name" value="SULFOQUINOVOSYL TRANSFERASE SQD2"/>
    <property type="match status" value="1"/>
</dbReference>
<proteinExistence type="predicted"/>
<dbReference type="PANTHER" id="PTHR45947">
    <property type="entry name" value="SULFOQUINOVOSYL TRANSFERASE SQD2"/>
    <property type="match status" value="1"/>
</dbReference>
<protein>
    <submittedName>
        <fullName evidence="3">Glycosyltransferase</fullName>
        <ecNumber evidence="3">2.4.-.-</ecNumber>
    </submittedName>
</protein>
<dbReference type="InterPro" id="IPR050194">
    <property type="entry name" value="Glycosyltransferase_grp1"/>
</dbReference>
<dbReference type="Proteomes" id="UP001215087">
    <property type="component" value="Unassembled WGS sequence"/>
</dbReference>
<organism evidence="3 4">
    <name type="scientific">Eubacterium limosum</name>
    <dbReference type="NCBI Taxonomy" id="1736"/>
    <lineage>
        <taxon>Bacteria</taxon>
        <taxon>Bacillati</taxon>
        <taxon>Bacillota</taxon>
        <taxon>Clostridia</taxon>
        <taxon>Eubacteriales</taxon>
        <taxon>Eubacteriaceae</taxon>
        <taxon>Eubacterium</taxon>
    </lineage>
</organism>
<feature type="domain" description="Glycosyl transferase family 1" evidence="2">
    <location>
        <begin position="165"/>
        <end position="282"/>
    </location>
</feature>
<dbReference type="SUPFAM" id="SSF53756">
    <property type="entry name" value="UDP-Glycosyltransferase/glycogen phosphorylase"/>
    <property type="match status" value="1"/>
</dbReference>
<keyword evidence="3" id="KW-0808">Transferase</keyword>
<dbReference type="EC" id="2.4.-.-" evidence="3"/>
<dbReference type="Pfam" id="PF00534">
    <property type="entry name" value="Glycos_transf_1"/>
    <property type="match status" value="1"/>
</dbReference>
<keyword evidence="1" id="KW-1133">Transmembrane helix</keyword>
<accession>A0ABT5UM94</accession>
<comment type="caution">
    <text evidence="3">The sequence shown here is derived from an EMBL/GenBank/DDBJ whole genome shotgun (WGS) entry which is preliminary data.</text>
</comment>
<keyword evidence="1" id="KW-0472">Membrane</keyword>
<feature type="transmembrane region" description="Helical" evidence="1">
    <location>
        <begin position="65"/>
        <end position="82"/>
    </location>
</feature>